<dbReference type="PROSITE" id="PS00668">
    <property type="entry name" value="COMPLEX1_ND1_2"/>
    <property type="match status" value="1"/>
</dbReference>
<dbReference type="Proteomes" id="UP000245489">
    <property type="component" value="Unassembled WGS sequence"/>
</dbReference>
<dbReference type="InterPro" id="IPR001694">
    <property type="entry name" value="NADH_UbQ_OxRdtase_su1/FPO"/>
</dbReference>
<comment type="catalytic activity">
    <reaction evidence="5">
        <text>a quinone + NADH + 5 H(+)(in) = a quinol + NAD(+) + 4 H(+)(out)</text>
        <dbReference type="Rhea" id="RHEA:57888"/>
        <dbReference type="ChEBI" id="CHEBI:15378"/>
        <dbReference type="ChEBI" id="CHEBI:24646"/>
        <dbReference type="ChEBI" id="CHEBI:57540"/>
        <dbReference type="ChEBI" id="CHEBI:57945"/>
        <dbReference type="ChEBI" id="CHEBI:132124"/>
    </reaction>
</comment>
<comment type="subunit">
    <text evidence="5">NDH-1 is composed of 14 different subunits. Subunits NuoA, H, J, K, L, M, N constitute the membrane sector of the complex.</text>
</comment>
<accession>A0A316EF50</accession>
<comment type="function">
    <text evidence="5">NDH-1 shuttles electrons from NADH, via FMN and iron-sulfur (Fe-S) centers, to quinones in the respiratory chain. The immediate electron acceptor for the enzyme in this species is believed to be ubiquinone. Couples the redox reaction to proton translocation (for every two electrons transferred, four hydrogen ions are translocated across the cytoplasmic membrane), and thus conserves the redox energy in a proton gradient. This subunit may bind ubiquinone.</text>
</comment>
<evidence type="ECO:0000313" key="7">
    <source>
        <dbReference type="EMBL" id="PWK29210.1"/>
    </source>
</evidence>
<keyword evidence="5" id="KW-1278">Translocase</keyword>
<dbReference type="PANTHER" id="PTHR11432:SF3">
    <property type="entry name" value="NADH-UBIQUINONE OXIDOREDUCTASE CHAIN 1"/>
    <property type="match status" value="1"/>
</dbReference>
<feature type="transmembrane region" description="Helical" evidence="5">
    <location>
        <begin position="203"/>
        <end position="222"/>
    </location>
</feature>
<comment type="subcellular location">
    <subcellularLocation>
        <location evidence="5 6">Cell membrane</location>
        <topology evidence="5 6">Multi-pass membrane protein</topology>
    </subcellularLocation>
    <subcellularLocation>
        <location evidence="1">Membrane</location>
        <topology evidence="1">Multi-pass membrane protein</topology>
    </subcellularLocation>
</comment>
<dbReference type="GO" id="GO:0005886">
    <property type="term" value="C:plasma membrane"/>
    <property type="evidence" value="ECO:0007669"/>
    <property type="project" value="UniProtKB-SubCell"/>
</dbReference>
<evidence type="ECO:0000256" key="4">
    <source>
        <dbReference type="ARBA" id="ARBA00023136"/>
    </source>
</evidence>
<feature type="transmembrane region" description="Helical" evidence="5">
    <location>
        <begin position="299"/>
        <end position="324"/>
    </location>
</feature>
<evidence type="ECO:0000256" key="6">
    <source>
        <dbReference type="RuleBase" id="RU000471"/>
    </source>
</evidence>
<comment type="caution">
    <text evidence="5">Lacks conserved residue(s) required for the propagation of feature annotation.</text>
</comment>
<dbReference type="RefSeq" id="WP_109740848.1">
    <property type="nucleotide sequence ID" value="NZ_QGGO01000001.1"/>
</dbReference>
<evidence type="ECO:0000256" key="5">
    <source>
        <dbReference type="HAMAP-Rule" id="MF_01350"/>
    </source>
</evidence>
<keyword evidence="8" id="KW-1185">Reference proteome</keyword>
<dbReference type="Pfam" id="PF00146">
    <property type="entry name" value="NADHdh"/>
    <property type="match status" value="1"/>
</dbReference>
<feature type="transmembrane region" description="Helical" evidence="5">
    <location>
        <begin position="103"/>
        <end position="126"/>
    </location>
</feature>
<keyword evidence="5" id="KW-0874">Quinone</keyword>
<dbReference type="HAMAP" id="MF_01350">
    <property type="entry name" value="NDH1_NuoH"/>
    <property type="match status" value="1"/>
</dbReference>
<keyword evidence="4 5" id="KW-0472">Membrane</keyword>
<reference evidence="7 8" key="1">
    <citation type="submission" date="2018-05" db="EMBL/GenBank/DDBJ databases">
        <title>Genomic Encyclopedia of Archaeal and Bacterial Type Strains, Phase II (KMG-II): from individual species to whole genera.</title>
        <authorList>
            <person name="Goeker M."/>
        </authorList>
    </citation>
    <scope>NUCLEOTIDE SEQUENCE [LARGE SCALE GENOMIC DNA]</scope>
    <source>
        <strain evidence="7 8">DSM 22214</strain>
    </source>
</reference>
<feature type="transmembrane region" description="Helical" evidence="5">
    <location>
        <begin position="138"/>
        <end position="159"/>
    </location>
</feature>
<feature type="transmembrane region" description="Helical" evidence="5">
    <location>
        <begin position="68"/>
        <end position="91"/>
    </location>
</feature>
<evidence type="ECO:0000256" key="3">
    <source>
        <dbReference type="ARBA" id="ARBA00022989"/>
    </source>
</evidence>
<name>A0A316EF50_9BACT</name>
<keyword evidence="3 5" id="KW-1133">Transmembrane helix</keyword>
<feature type="transmembrane region" description="Helical" evidence="5">
    <location>
        <begin position="259"/>
        <end position="279"/>
    </location>
</feature>
<keyword evidence="5 6" id="KW-0520">NAD</keyword>
<dbReference type="GO" id="GO:0009060">
    <property type="term" value="P:aerobic respiration"/>
    <property type="evidence" value="ECO:0007669"/>
    <property type="project" value="TreeGrafter"/>
</dbReference>
<dbReference type="GO" id="GO:0016655">
    <property type="term" value="F:oxidoreductase activity, acting on NAD(P)H, quinone or similar compound as acceptor"/>
    <property type="evidence" value="ECO:0007669"/>
    <property type="project" value="UniProtKB-UniRule"/>
</dbReference>
<organism evidence="7 8">
    <name type="scientific">Arcicella aurantiaca</name>
    <dbReference type="NCBI Taxonomy" id="591202"/>
    <lineage>
        <taxon>Bacteria</taxon>
        <taxon>Pseudomonadati</taxon>
        <taxon>Bacteroidota</taxon>
        <taxon>Cytophagia</taxon>
        <taxon>Cytophagales</taxon>
        <taxon>Flectobacillaceae</taxon>
        <taxon>Arcicella</taxon>
    </lineage>
</organism>
<dbReference type="GO" id="GO:0003954">
    <property type="term" value="F:NADH dehydrogenase activity"/>
    <property type="evidence" value="ECO:0007669"/>
    <property type="project" value="TreeGrafter"/>
</dbReference>
<dbReference type="OrthoDB" id="9803734at2"/>
<dbReference type="EC" id="7.1.1.-" evidence="5"/>
<keyword evidence="5" id="KW-1003">Cell membrane</keyword>
<evidence type="ECO:0000313" key="8">
    <source>
        <dbReference type="Proteomes" id="UP000245489"/>
    </source>
</evidence>
<keyword evidence="2 5" id="KW-0812">Transmembrane</keyword>
<evidence type="ECO:0000256" key="2">
    <source>
        <dbReference type="ARBA" id="ARBA00022692"/>
    </source>
</evidence>
<evidence type="ECO:0000256" key="1">
    <source>
        <dbReference type="ARBA" id="ARBA00004141"/>
    </source>
</evidence>
<comment type="caution">
    <text evidence="7">The sequence shown here is derived from an EMBL/GenBank/DDBJ whole genome shotgun (WGS) entry which is preliminary data.</text>
</comment>
<protein>
    <recommendedName>
        <fullName evidence="5">NADH-quinone oxidoreductase subunit H</fullName>
        <ecNumber evidence="5">7.1.1.-</ecNumber>
    </recommendedName>
    <alternativeName>
        <fullName evidence="5">NADH dehydrogenase I subunit H</fullName>
    </alternativeName>
    <alternativeName>
        <fullName evidence="5">NDH-1 subunit H</fullName>
    </alternativeName>
</protein>
<dbReference type="EMBL" id="QGGO01000001">
    <property type="protein sequence ID" value="PWK29210.1"/>
    <property type="molecule type" value="Genomic_DNA"/>
</dbReference>
<dbReference type="AlphaFoldDB" id="A0A316EF50"/>
<dbReference type="InterPro" id="IPR018086">
    <property type="entry name" value="NADH_UbQ_OxRdtase_su1_CS"/>
</dbReference>
<sequence>MYIALLICLGLILANIVIGVYGERKISAFMQDRLGPMEVGKYGLLQIFADLLKLLQKEDIVPTLANKRLFLIAPALIFIAIFAGFAVMPLGPSEFLQGSKADIGVFYLLSIISIDIIGVLMAGWASNNKYSLFGAMRSVAQIVSYEIPLALSVMCVVMISQTLNLQEISFQQGVYTQETTYLFGLKFLNIDITNVGGILSWNIVRIPFLFPIYVIFFIASLAECNRAPFDLPEAESELVGGFHTEYSGIRWALVFLSEYGMMLLVSLLGAILFLGSWNTPLPNIGFLKLADWTSGEPDSWIGVIWGMLWLLLKAYLAIFVQMWIRWTYPRLRVDQLMYLTWKVLTPFAILGIFLSAIWRLLMV</sequence>
<comment type="similarity">
    <text evidence="5 6">Belongs to the complex I subunit 1 family.</text>
</comment>
<keyword evidence="5" id="KW-0830">Ubiquinone</keyword>
<gene>
    <name evidence="5" type="primary">nuoH</name>
    <name evidence="7" type="ORF">LV89_00049</name>
</gene>
<feature type="transmembrane region" description="Helical" evidence="5">
    <location>
        <begin position="336"/>
        <end position="361"/>
    </location>
</feature>
<dbReference type="PANTHER" id="PTHR11432">
    <property type="entry name" value="NADH DEHYDROGENASE SUBUNIT 1"/>
    <property type="match status" value="1"/>
</dbReference>
<proteinExistence type="inferred from homology"/>
<dbReference type="GO" id="GO:0048038">
    <property type="term" value="F:quinone binding"/>
    <property type="evidence" value="ECO:0007669"/>
    <property type="project" value="UniProtKB-KW"/>
</dbReference>